<evidence type="ECO:0000256" key="1">
    <source>
        <dbReference type="SAM" id="MobiDB-lite"/>
    </source>
</evidence>
<keyword evidence="2" id="KW-1133">Transmembrane helix</keyword>
<name>A0A3A1P4L6_9SPHN</name>
<evidence type="ECO:0000313" key="3">
    <source>
        <dbReference type="EMBL" id="RIV86401.1"/>
    </source>
</evidence>
<keyword evidence="2" id="KW-0812">Transmembrane</keyword>
<dbReference type="AlphaFoldDB" id="A0A3A1P4L6"/>
<dbReference type="Proteomes" id="UP000265366">
    <property type="component" value="Unassembled WGS sequence"/>
</dbReference>
<reference evidence="3 4" key="1">
    <citation type="submission" date="2018-08" db="EMBL/GenBank/DDBJ databases">
        <title>Erythrobacter zhengii sp.nov., a bacterium isolated from deep-sea sediment.</title>
        <authorList>
            <person name="Fang C."/>
            <person name="Wu Y.-H."/>
            <person name="Sun C."/>
            <person name="Wang H."/>
            <person name="Cheng H."/>
            <person name="Meng F.-X."/>
            <person name="Wang C.-S."/>
            <person name="Xu X.-W."/>
        </authorList>
    </citation>
    <scope>NUCLEOTIDE SEQUENCE [LARGE SCALE GENOMIC DNA]</scope>
    <source>
        <strain evidence="3 4">CCTCC AB 2015396</strain>
    </source>
</reference>
<evidence type="ECO:0000313" key="4">
    <source>
        <dbReference type="Proteomes" id="UP000265366"/>
    </source>
</evidence>
<keyword evidence="4" id="KW-1185">Reference proteome</keyword>
<organism evidence="3 4">
    <name type="scientific">Aurantiacibacter xanthus</name>
    <dbReference type="NCBI Taxonomy" id="1784712"/>
    <lineage>
        <taxon>Bacteria</taxon>
        <taxon>Pseudomonadati</taxon>
        <taxon>Pseudomonadota</taxon>
        <taxon>Alphaproteobacteria</taxon>
        <taxon>Sphingomonadales</taxon>
        <taxon>Erythrobacteraceae</taxon>
        <taxon>Aurantiacibacter</taxon>
    </lineage>
</organism>
<feature type="transmembrane region" description="Helical" evidence="2">
    <location>
        <begin position="30"/>
        <end position="54"/>
    </location>
</feature>
<accession>A0A3A1P4L6</accession>
<evidence type="ECO:0000256" key="2">
    <source>
        <dbReference type="SAM" id="Phobius"/>
    </source>
</evidence>
<gene>
    <name evidence="3" type="ORF">D2V17_09350</name>
</gene>
<protein>
    <submittedName>
        <fullName evidence="3">Uncharacterized protein</fullName>
    </submittedName>
</protein>
<sequence length="131" mass="13901">MPGHRLGANRELASSSAFGRRFDRPGQRSVDWGGLLLNAIVYLGAICVIVWLVLTFTGASDDPAGDAPQLVSAPAPTVAPTVASPGYFEDDDVVDGDGYMSDEGSQTADFWASRPDPAIPPSQDPLTRPHY</sequence>
<feature type="region of interest" description="Disordered" evidence="1">
    <location>
        <begin position="81"/>
        <end position="131"/>
    </location>
</feature>
<keyword evidence="2" id="KW-0472">Membrane</keyword>
<proteinExistence type="predicted"/>
<comment type="caution">
    <text evidence="3">The sequence shown here is derived from an EMBL/GenBank/DDBJ whole genome shotgun (WGS) entry which is preliminary data.</text>
</comment>
<dbReference type="EMBL" id="QXFM01000085">
    <property type="protein sequence ID" value="RIV86401.1"/>
    <property type="molecule type" value="Genomic_DNA"/>
</dbReference>